<protein>
    <submittedName>
        <fullName evidence="3">Reverse transcriptase domain-containing protein</fullName>
    </submittedName>
</protein>
<reference evidence="3" key="1">
    <citation type="submission" date="2016-06" db="UniProtKB">
        <authorList>
            <consortium name="WormBaseParasite"/>
        </authorList>
    </citation>
    <scope>IDENTIFICATION</scope>
</reference>
<dbReference type="EMBL" id="UYSU01040233">
    <property type="protein sequence ID" value="VDM02117.1"/>
    <property type="molecule type" value="Genomic_DNA"/>
</dbReference>
<evidence type="ECO:0000313" key="1">
    <source>
        <dbReference type="EMBL" id="VDM02117.1"/>
    </source>
</evidence>
<evidence type="ECO:0000313" key="3">
    <source>
        <dbReference type="WBParaSite" id="SSLN_0001633401-mRNA-1"/>
    </source>
</evidence>
<reference evidence="1 2" key="2">
    <citation type="submission" date="2018-11" db="EMBL/GenBank/DDBJ databases">
        <authorList>
            <consortium name="Pathogen Informatics"/>
        </authorList>
    </citation>
    <scope>NUCLEOTIDE SEQUENCE [LARGE SCALE GENOMIC DNA]</scope>
    <source>
        <strain evidence="1 2">NST_G2</strain>
    </source>
</reference>
<gene>
    <name evidence="1" type="ORF">SSLN_LOCUS15731</name>
</gene>
<organism evidence="3">
    <name type="scientific">Schistocephalus solidus</name>
    <name type="common">Tapeworm</name>
    <dbReference type="NCBI Taxonomy" id="70667"/>
    <lineage>
        <taxon>Eukaryota</taxon>
        <taxon>Metazoa</taxon>
        <taxon>Spiralia</taxon>
        <taxon>Lophotrochozoa</taxon>
        <taxon>Platyhelminthes</taxon>
        <taxon>Cestoda</taxon>
        <taxon>Eucestoda</taxon>
        <taxon>Diphyllobothriidea</taxon>
        <taxon>Diphyllobothriidae</taxon>
        <taxon>Schistocephalus</taxon>
    </lineage>
</organism>
<accession>A0A183TGY3</accession>
<proteinExistence type="predicted"/>
<evidence type="ECO:0000313" key="2">
    <source>
        <dbReference type="Proteomes" id="UP000275846"/>
    </source>
</evidence>
<dbReference type="AlphaFoldDB" id="A0A183TGY3"/>
<keyword evidence="2" id="KW-1185">Reference proteome</keyword>
<dbReference type="Proteomes" id="UP000275846">
    <property type="component" value="Unassembled WGS sequence"/>
</dbReference>
<name>A0A183TGY3_SCHSO</name>
<sequence>MLIYLYSTFFNLTNVFDTVNHEGLGKIIQKFGCPKRFTHIERNFHDGMMLHVTDNGAISEAFEVTTEFKLIHTSSVICSLPCKWAPSVTNATESASPTEWTANYSIVGGCTSRHMYQQRLSTNFPLPTITLKSMAEGGHAREHETISRPLREFRPDSKAVSVSWFVSILTLIFRELTPSVQ</sequence>
<dbReference type="WBParaSite" id="SSLN_0001633401-mRNA-1">
    <property type="protein sequence ID" value="SSLN_0001633401-mRNA-1"/>
    <property type="gene ID" value="SSLN_0001633401"/>
</dbReference>
<dbReference type="OrthoDB" id="10070415at2759"/>